<evidence type="ECO:0000313" key="4">
    <source>
        <dbReference type="Proteomes" id="UP001549320"/>
    </source>
</evidence>
<dbReference type="RefSeq" id="WP_354448008.1">
    <property type="nucleotide sequence ID" value="NZ_JBEPSH010000011.1"/>
</dbReference>
<evidence type="ECO:0000256" key="1">
    <source>
        <dbReference type="ARBA" id="ARBA00006987"/>
    </source>
</evidence>
<gene>
    <name evidence="3" type="ORF">ABIE13_004815</name>
</gene>
<dbReference type="Pfam" id="PF03401">
    <property type="entry name" value="TctC"/>
    <property type="match status" value="1"/>
</dbReference>
<feature type="signal peptide" evidence="2">
    <location>
        <begin position="1"/>
        <end position="22"/>
    </location>
</feature>
<dbReference type="EMBL" id="JBEPSH010000011">
    <property type="protein sequence ID" value="MET4579678.1"/>
    <property type="molecule type" value="Genomic_DNA"/>
</dbReference>
<comment type="caution">
    <text evidence="3">The sequence shown here is derived from an EMBL/GenBank/DDBJ whole genome shotgun (WGS) entry which is preliminary data.</text>
</comment>
<accession>A0ABV2QFK1</accession>
<dbReference type="Gene3D" id="3.40.190.10">
    <property type="entry name" value="Periplasmic binding protein-like II"/>
    <property type="match status" value="1"/>
</dbReference>
<dbReference type="CDD" id="cd07012">
    <property type="entry name" value="PBP2_Bug_TTT"/>
    <property type="match status" value="1"/>
</dbReference>
<organism evidence="3 4">
    <name type="scientific">Ottowia thiooxydans</name>
    <dbReference type="NCBI Taxonomy" id="219182"/>
    <lineage>
        <taxon>Bacteria</taxon>
        <taxon>Pseudomonadati</taxon>
        <taxon>Pseudomonadota</taxon>
        <taxon>Betaproteobacteria</taxon>
        <taxon>Burkholderiales</taxon>
        <taxon>Comamonadaceae</taxon>
        <taxon>Ottowia</taxon>
    </lineage>
</organism>
<comment type="similarity">
    <text evidence="1">Belongs to the UPF0065 (bug) family.</text>
</comment>
<feature type="chain" id="PRO_5045060129" evidence="2">
    <location>
        <begin position="23"/>
        <end position="327"/>
    </location>
</feature>
<keyword evidence="3" id="KW-0675">Receptor</keyword>
<keyword evidence="4" id="KW-1185">Reference proteome</keyword>
<evidence type="ECO:0000313" key="3">
    <source>
        <dbReference type="EMBL" id="MET4579678.1"/>
    </source>
</evidence>
<dbReference type="PANTHER" id="PTHR42928">
    <property type="entry name" value="TRICARBOXYLATE-BINDING PROTEIN"/>
    <property type="match status" value="1"/>
</dbReference>
<name>A0ABV2QFK1_9BURK</name>
<dbReference type="PIRSF" id="PIRSF017082">
    <property type="entry name" value="YflP"/>
    <property type="match status" value="1"/>
</dbReference>
<dbReference type="Proteomes" id="UP001549320">
    <property type="component" value="Unassembled WGS sequence"/>
</dbReference>
<sequence>MRLSLPSIAGLCVTALSLGSFVAPVAAQDNFPNRPITLVVPYPAGGGGDAQGRLLAQKLGDRLGQNVVVDNRPGAGTAIGASFVSKSRPDGYTLIWSSASTFTFNPAISANLSYDPVKGFEPIGMGSNVAMVLLANVNTPVNDVKGLVAELKANPSKYSYASFGNGTAAHFAGEMMLGAMGAKMLHVPYRGSAPAMTDLIGGQINFSMDTVTAALPQLKGGKVKAIAVTSAKRSPHLPDVPTLTESGYPLDVTSWGMLAAPPGLPPAVRAKLEKALAETIADPQVRQGFAAQGVDAVFLSGAKAAAQIERELPTMRAVAARAGIQGN</sequence>
<reference evidence="3 4" key="1">
    <citation type="submission" date="2024-06" db="EMBL/GenBank/DDBJ databases">
        <title>Sorghum-associated microbial communities from plants grown in Nebraska, USA.</title>
        <authorList>
            <person name="Schachtman D."/>
        </authorList>
    </citation>
    <scope>NUCLEOTIDE SEQUENCE [LARGE SCALE GENOMIC DNA]</scope>
    <source>
        <strain evidence="3 4">2709</strain>
    </source>
</reference>
<dbReference type="InterPro" id="IPR005064">
    <property type="entry name" value="BUG"/>
</dbReference>
<proteinExistence type="inferred from homology"/>
<dbReference type="SUPFAM" id="SSF53850">
    <property type="entry name" value="Periplasmic binding protein-like II"/>
    <property type="match status" value="1"/>
</dbReference>
<evidence type="ECO:0000256" key="2">
    <source>
        <dbReference type="SAM" id="SignalP"/>
    </source>
</evidence>
<keyword evidence="2" id="KW-0732">Signal</keyword>
<dbReference type="Gene3D" id="3.40.190.150">
    <property type="entry name" value="Bordetella uptake gene, domain 1"/>
    <property type="match status" value="1"/>
</dbReference>
<dbReference type="InterPro" id="IPR042100">
    <property type="entry name" value="Bug_dom1"/>
</dbReference>
<protein>
    <submittedName>
        <fullName evidence="3">Tripartite-type tricarboxylate transporter receptor subunit TctC</fullName>
    </submittedName>
</protein>
<dbReference type="PANTHER" id="PTHR42928:SF5">
    <property type="entry name" value="BLR1237 PROTEIN"/>
    <property type="match status" value="1"/>
</dbReference>